<organism evidence="2 3">
    <name type="scientific">Diversispora epigaea</name>
    <dbReference type="NCBI Taxonomy" id="1348612"/>
    <lineage>
        <taxon>Eukaryota</taxon>
        <taxon>Fungi</taxon>
        <taxon>Fungi incertae sedis</taxon>
        <taxon>Mucoromycota</taxon>
        <taxon>Glomeromycotina</taxon>
        <taxon>Glomeromycetes</taxon>
        <taxon>Diversisporales</taxon>
        <taxon>Diversisporaceae</taxon>
        <taxon>Diversispora</taxon>
    </lineage>
</organism>
<dbReference type="PANTHER" id="PTHR36168:SF1">
    <property type="entry name" value="ORC1-LIKE AAA ATPASE DOMAIN-CONTAINING PROTEIN"/>
    <property type="match status" value="1"/>
</dbReference>
<protein>
    <recommendedName>
        <fullName evidence="4">ATPase AAA-type core domain-containing protein</fullName>
    </recommendedName>
</protein>
<dbReference type="SUPFAM" id="SSF52540">
    <property type="entry name" value="P-loop containing nucleoside triphosphate hydrolases"/>
    <property type="match status" value="1"/>
</dbReference>
<gene>
    <name evidence="2" type="ORF">Glove_22g87</name>
</gene>
<keyword evidence="1" id="KW-0472">Membrane</keyword>
<evidence type="ECO:0008006" key="4">
    <source>
        <dbReference type="Google" id="ProtNLM"/>
    </source>
</evidence>
<dbReference type="Proteomes" id="UP000266861">
    <property type="component" value="Unassembled WGS sequence"/>
</dbReference>
<keyword evidence="3" id="KW-1185">Reference proteome</keyword>
<evidence type="ECO:0000313" key="3">
    <source>
        <dbReference type="Proteomes" id="UP000266861"/>
    </source>
</evidence>
<dbReference type="OrthoDB" id="511599at2759"/>
<reference evidence="2 3" key="1">
    <citation type="submission" date="2018-08" db="EMBL/GenBank/DDBJ databases">
        <title>Genome and evolution of the arbuscular mycorrhizal fungus Diversispora epigaea (formerly Glomus versiforme) and its bacterial endosymbionts.</title>
        <authorList>
            <person name="Sun X."/>
            <person name="Fei Z."/>
            <person name="Harrison M."/>
        </authorList>
    </citation>
    <scope>NUCLEOTIDE SEQUENCE [LARGE SCALE GENOMIC DNA]</scope>
    <source>
        <strain evidence="2 3">IT104</strain>
    </source>
</reference>
<dbReference type="InterPro" id="IPR027417">
    <property type="entry name" value="P-loop_NTPase"/>
</dbReference>
<keyword evidence="1" id="KW-1133">Transmembrane helix</keyword>
<dbReference type="EMBL" id="PQFF01000020">
    <property type="protein sequence ID" value="RHZ88571.1"/>
    <property type="molecule type" value="Genomic_DNA"/>
</dbReference>
<proteinExistence type="predicted"/>
<name>A0A397JKW4_9GLOM</name>
<dbReference type="AlphaFoldDB" id="A0A397JKW4"/>
<sequence length="383" mass="43568">MSIFVVFDYCSVEFLITFSLFVGCLCVGNYWNFSGSACKYNSNLLIKTINKGTRPRTGVSSVQFFPRTEIVERLKRILQPDENQPHYYLICGEYGTGKTTLVRTASSYVDHGIIYVDIPARIEDLGIAFGQALNFAFEERISFTNQLIRKLGNTNDSDEPMWYRALKAFKHGAKVYKAKCGRPAVIVYDNVNRGEGAVPRRMECKISIILAFEGNNMTHNKSATLARKNQTEKRMISEKTEELYELVGGRSLELKDVADDFLFGLSFEDIKKKKLKETRKEFDSAKLLENQKHYKAGKCAINALLKSKEIDIDVFRKLFANEEEYNEILGANVFAYHPSRDTVGFQSKLIECYIQGNSDIFVDLINLTPTNEFNSNYASTSKS</sequence>
<keyword evidence="1" id="KW-0812">Transmembrane</keyword>
<evidence type="ECO:0000313" key="2">
    <source>
        <dbReference type="EMBL" id="RHZ88571.1"/>
    </source>
</evidence>
<evidence type="ECO:0000256" key="1">
    <source>
        <dbReference type="SAM" id="Phobius"/>
    </source>
</evidence>
<dbReference type="STRING" id="1348612.A0A397JKW4"/>
<dbReference type="PANTHER" id="PTHR36168">
    <property type="entry name" value="CHROMOSOME 1, WHOLE GENOME SHOTGUN SEQUENCE"/>
    <property type="match status" value="1"/>
</dbReference>
<dbReference type="Gene3D" id="3.40.50.300">
    <property type="entry name" value="P-loop containing nucleotide triphosphate hydrolases"/>
    <property type="match status" value="1"/>
</dbReference>
<comment type="caution">
    <text evidence="2">The sequence shown here is derived from an EMBL/GenBank/DDBJ whole genome shotgun (WGS) entry which is preliminary data.</text>
</comment>
<feature type="transmembrane region" description="Helical" evidence="1">
    <location>
        <begin position="12"/>
        <end position="31"/>
    </location>
</feature>
<accession>A0A397JKW4</accession>